<dbReference type="eggNOG" id="COG2382">
    <property type="taxonomic scope" value="Bacteria"/>
</dbReference>
<dbReference type="EMBL" id="HE804045">
    <property type="protein sequence ID" value="CCH31991.1"/>
    <property type="molecule type" value="Genomic_DNA"/>
</dbReference>
<dbReference type="KEGG" id="sesp:BN6_47120"/>
<dbReference type="Gene3D" id="3.40.50.1820">
    <property type="entry name" value="alpha/beta hydrolase"/>
    <property type="match status" value="1"/>
</dbReference>
<feature type="region of interest" description="Disordered" evidence="5">
    <location>
        <begin position="36"/>
        <end position="63"/>
    </location>
</feature>
<keyword evidence="2" id="KW-0963">Cytoplasm</keyword>
<evidence type="ECO:0000313" key="7">
    <source>
        <dbReference type="EMBL" id="CCH31991.1"/>
    </source>
</evidence>
<proteinExistence type="inferred from homology"/>
<dbReference type="PANTHER" id="PTHR48098">
    <property type="entry name" value="ENTEROCHELIN ESTERASE-RELATED"/>
    <property type="match status" value="1"/>
</dbReference>
<dbReference type="InterPro" id="IPR050583">
    <property type="entry name" value="Mycobacterial_A85_antigen"/>
</dbReference>
<dbReference type="SUPFAM" id="SSF81296">
    <property type="entry name" value="E set domains"/>
    <property type="match status" value="1"/>
</dbReference>
<evidence type="ECO:0000256" key="4">
    <source>
        <dbReference type="ARBA" id="ARBA00024201"/>
    </source>
</evidence>
<dbReference type="GO" id="GO:0005506">
    <property type="term" value="F:iron ion binding"/>
    <property type="evidence" value="ECO:0007669"/>
    <property type="project" value="InterPro"/>
</dbReference>
<dbReference type="PATRIC" id="fig|1179773.3.peg.4721"/>
<dbReference type="STRING" id="1179773.BN6_47120"/>
<dbReference type="Pfam" id="PF11806">
    <property type="entry name" value="Enterochelin_N"/>
    <property type="match status" value="1"/>
</dbReference>
<dbReference type="GO" id="GO:0005975">
    <property type="term" value="P:carbohydrate metabolic process"/>
    <property type="evidence" value="ECO:0007669"/>
    <property type="project" value="UniProtKB-ARBA"/>
</dbReference>
<dbReference type="InterPro" id="IPR013783">
    <property type="entry name" value="Ig-like_fold"/>
</dbReference>
<comment type="subcellular location">
    <subcellularLocation>
        <location evidence="1">Cytoplasm</location>
    </subcellularLocation>
</comment>
<evidence type="ECO:0000256" key="2">
    <source>
        <dbReference type="ARBA" id="ARBA00022490"/>
    </source>
</evidence>
<dbReference type="Gene3D" id="2.60.40.10">
    <property type="entry name" value="Immunoglobulins"/>
    <property type="match status" value="1"/>
</dbReference>
<accession>K0K0X0</accession>
<dbReference type="Pfam" id="PF00756">
    <property type="entry name" value="Esterase"/>
    <property type="match status" value="1"/>
</dbReference>
<feature type="domain" description="Enterochelin esterase N-terminal" evidence="6">
    <location>
        <begin position="112"/>
        <end position="227"/>
    </location>
</feature>
<evidence type="ECO:0000256" key="5">
    <source>
        <dbReference type="SAM" id="MobiDB-lite"/>
    </source>
</evidence>
<gene>
    <name evidence="7" type="ordered locus">BN6_47120</name>
</gene>
<name>K0K0X0_SACES</name>
<dbReference type="GO" id="GO:0008849">
    <property type="term" value="F:enterochelin esterase activity"/>
    <property type="evidence" value="ECO:0007669"/>
    <property type="project" value="InterPro"/>
</dbReference>
<evidence type="ECO:0000256" key="3">
    <source>
        <dbReference type="ARBA" id="ARBA00022801"/>
    </source>
</evidence>
<dbReference type="NCBIfam" id="NF007758">
    <property type="entry name" value="PRK10439.1"/>
    <property type="match status" value="1"/>
</dbReference>
<dbReference type="PANTHER" id="PTHR48098:SF3">
    <property type="entry name" value="IRON(III) ENTEROBACTIN ESTERASE"/>
    <property type="match status" value="1"/>
</dbReference>
<evidence type="ECO:0000259" key="6">
    <source>
        <dbReference type="Pfam" id="PF11806"/>
    </source>
</evidence>
<dbReference type="HOGENOM" id="CLU_024314_3_0_11"/>
<dbReference type="InterPro" id="IPR021764">
    <property type="entry name" value="Enterochelin_esterase_N"/>
</dbReference>
<dbReference type="InterPro" id="IPR014756">
    <property type="entry name" value="Ig_E-set"/>
</dbReference>
<dbReference type="GO" id="GO:0005737">
    <property type="term" value="C:cytoplasm"/>
    <property type="evidence" value="ECO:0007669"/>
    <property type="project" value="UniProtKB-SubCell"/>
</dbReference>
<dbReference type="SUPFAM" id="SSF53474">
    <property type="entry name" value="alpha/beta-Hydrolases"/>
    <property type="match status" value="1"/>
</dbReference>
<dbReference type="AlphaFoldDB" id="K0K0X0"/>
<comment type="similarity">
    <text evidence="4">Belongs to the Fes family.</text>
</comment>
<keyword evidence="8" id="KW-1185">Reference proteome</keyword>
<dbReference type="Proteomes" id="UP000006281">
    <property type="component" value="Chromosome"/>
</dbReference>
<dbReference type="InterPro" id="IPR029058">
    <property type="entry name" value="AB_hydrolase_fold"/>
</dbReference>
<evidence type="ECO:0000313" key="8">
    <source>
        <dbReference type="Proteomes" id="UP000006281"/>
    </source>
</evidence>
<dbReference type="GO" id="GO:0006826">
    <property type="term" value="P:iron ion transport"/>
    <property type="evidence" value="ECO:0007669"/>
    <property type="project" value="InterPro"/>
</dbReference>
<organism evidence="7 8">
    <name type="scientific">Saccharothrix espanaensis (strain ATCC 51144 / DSM 44229 / JCM 9112 / NBRC 15066 / NRRL 15764)</name>
    <dbReference type="NCBI Taxonomy" id="1179773"/>
    <lineage>
        <taxon>Bacteria</taxon>
        <taxon>Bacillati</taxon>
        <taxon>Actinomycetota</taxon>
        <taxon>Actinomycetes</taxon>
        <taxon>Pseudonocardiales</taxon>
        <taxon>Pseudonocardiaceae</taxon>
        <taxon>Saccharothrix</taxon>
    </lineage>
</organism>
<reference evidence="7 8" key="1">
    <citation type="journal article" date="2012" name="BMC Genomics">
        <title>Complete genome sequence of Saccharothrix espanaensis DSM 44229T and comparison to the other completely sequenced Pseudonocardiaceae.</title>
        <authorList>
            <person name="Strobel T."/>
            <person name="Al-Dilaimi A."/>
            <person name="Blom J."/>
            <person name="Gessner A."/>
            <person name="Kalinowski J."/>
            <person name="Luzhetska M."/>
            <person name="Puhler A."/>
            <person name="Szczepanowski R."/>
            <person name="Bechthold A."/>
            <person name="Ruckert C."/>
        </authorList>
    </citation>
    <scope>NUCLEOTIDE SEQUENCE [LARGE SCALE GENOMIC DNA]</scope>
    <source>
        <strain evidence="8">ATCC 51144 / DSM 44229 / JCM 9112 / NBRC 15066 / NRRL 15764</strain>
    </source>
</reference>
<protein>
    <submittedName>
        <fullName evidence="7">Putative esterase</fullName>
    </submittedName>
</protein>
<sequence length="449" mass="48786">MVVPAIDQEDEAFAGAQMRFRRPFSAIAQKYATSWNQFSGRPPPRPARGTGVGSPVVSSRPEFPRSEPVTAVASRFVATARPGRTDEFWRRVAEVGTPVVEPDPSGHPDHRAVTFLWRDRPVAGLPVRTVVLHANKFTDYDDLAATSLARLPGTDVWHATFRLRADWRCSYQLGPLTDLPALSGRHHRDELMRHAEPDPFNRTPLRGRHTGRTFSVAGLDAAPARFWVDAPAEPPRELPGTRPVWVHGPADGGPVLVLLDGDVWAREHPIAPTLDALTAAGRLPALTTVMVGPSAAGRTADLTCDPAYPGHLVALLDELGLRPDPARTIVAGQSLGGLAATHAALSRADRFGTVIAQSGSFWWPGDTSGTTWLSHCREASHCPEATRALRVVLQVGTQEWGMPQIVGRVRDALADKGHSVSTVEYYGGHDQAWWQVGLITALLDLTAEW</sequence>
<evidence type="ECO:0000256" key="1">
    <source>
        <dbReference type="ARBA" id="ARBA00004496"/>
    </source>
</evidence>
<dbReference type="InterPro" id="IPR000801">
    <property type="entry name" value="Esterase-like"/>
</dbReference>
<keyword evidence="3" id="KW-0378">Hydrolase</keyword>